<dbReference type="EMBL" id="JANPWB010000011">
    <property type="protein sequence ID" value="KAJ1126855.1"/>
    <property type="molecule type" value="Genomic_DNA"/>
</dbReference>
<reference evidence="2" key="1">
    <citation type="journal article" date="2022" name="bioRxiv">
        <title>Sequencing and chromosome-scale assembly of the giantPleurodeles waltlgenome.</title>
        <authorList>
            <person name="Brown T."/>
            <person name="Elewa A."/>
            <person name="Iarovenko S."/>
            <person name="Subramanian E."/>
            <person name="Araus A.J."/>
            <person name="Petzold A."/>
            <person name="Susuki M."/>
            <person name="Suzuki K.-i.T."/>
            <person name="Hayashi T."/>
            <person name="Toyoda A."/>
            <person name="Oliveira C."/>
            <person name="Osipova E."/>
            <person name="Leigh N.D."/>
            <person name="Simon A."/>
            <person name="Yun M.H."/>
        </authorList>
    </citation>
    <scope>NUCLEOTIDE SEQUENCE</scope>
    <source>
        <strain evidence="2">20211129_DDA</strain>
        <tissue evidence="2">Liver</tissue>
    </source>
</reference>
<comment type="caution">
    <text evidence="2">The sequence shown here is derived from an EMBL/GenBank/DDBJ whole genome shotgun (WGS) entry which is preliminary data.</text>
</comment>
<dbReference type="AlphaFoldDB" id="A0AAV7PFF1"/>
<name>A0AAV7PFF1_PLEWA</name>
<feature type="compositionally biased region" description="Low complexity" evidence="1">
    <location>
        <begin position="25"/>
        <end position="37"/>
    </location>
</feature>
<sequence length="126" mass="13327">MACPGTSQDVDGVSPKREPDTCVVSPPQASSAPSCAGSGSGSRIALHFSQSQQRAALCDQHGSRPGRTQGDACHSATLPDLSQGVRDTGIFRIFLVGREQSSQLSVLSRRHLGHASNVCSQIIRKW</sequence>
<organism evidence="2 3">
    <name type="scientific">Pleurodeles waltl</name>
    <name type="common">Iberian ribbed newt</name>
    <dbReference type="NCBI Taxonomy" id="8319"/>
    <lineage>
        <taxon>Eukaryota</taxon>
        <taxon>Metazoa</taxon>
        <taxon>Chordata</taxon>
        <taxon>Craniata</taxon>
        <taxon>Vertebrata</taxon>
        <taxon>Euteleostomi</taxon>
        <taxon>Amphibia</taxon>
        <taxon>Batrachia</taxon>
        <taxon>Caudata</taxon>
        <taxon>Salamandroidea</taxon>
        <taxon>Salamandridae</taxon>
        <taxon>Pleurodelinae</taxon>
        <taxon>Pleurodeles</taxon>
    </lineage>
</organism>
<protein>
    <submittedName>
        <fullName evidence="2">Uncharacterized protein</fullName>
    </submittedName>
</protein>
<gene>
    <name evidence="2" type="ORF">NDU88_005261</name>
</gene>
<proteinExistence type="predicted"/>
<evidence type="ECO:0000313" key="3">
    <source>
        <dbReference type="Proteomes" id="UP001066276"/>
    </source>
</evidence>
<keyword evidence="3" id="KW-1185">Reference proteome</keyword>
<evidence type="ECO:0000256" key="1">
    <source>
        <dbReference type="SAM" id="MobiDB-lite"/>
    </source>
</evidence>
<dbReference type="Proteomes" id="UP001066276">
    <property type="component" value="Chromosome 7"/>
</dbReference>
<feature type="region of interest" description="Disordered" evidence="1">
    <location>
        <begin position="1"/>
        <end position="40"/>
    </location>
</feature>
<evidence type="ECO:0000313" key="2">
    <source>
        <dbReference type="EMBL" id="KAJ1126855.1"/>
    </source>
</evidence>
<accession>A0AAV7PFF1</accession>